<keyword evidence="2" id="KW-0812">Transmembrane</keyword>
<evidence type="ECO:0000256" key="1">
    <source>
        <dbReference type="SAM" id="Coils"/>
    </source>
</evidence>
<dbReference type="PANTHER" id="PTHR21666">
    <property type="entry name" value="PEPTIDASE-RELATED"/>
    <property type="match status" value="1"/>
</dbReference>
<keyword evidence="1" id="KW-0175">Coiled coil</keyword>
<feature type="domain" description="M23ase beta-sheet core" evidence="3">
    <location>
        <begin position="221"/>
        <end position="311"/>
    </location>
</feature>
<reference evidence="4" key="1">
    <citation type="journal article" date="2015" name="Nature">
        <title>Complex archaea that bridge the gap between prokaryotes and eukaryotes.</title>
        <authorList>
            <person name="Spang A."/>
            <person name="Saw J.H."/>
            <person name="Jorgensen S.L."/>
            <person name="Zaremba-Niedzwiedzka K."/>
            <person name="Martijn J."/>
            <person name="Lind A.E."/>
            <person name="van Eijk R."/>
            <person name="Schleper C."/>
            <person name="Guy L."/>
            <person name="Ettema T.J."/>
        </authorList>
    </citation>
    <scope>NUCLEOTIDE SEQUENCE</scope>
</reference>
<sequence>MIMDESQKMRKNGLYPDDPDYFSILANKETERLYSAFNENSRDFNKRKLWVQCIKVFRAGVLISVAGGMLVLTVAMFKQVRSAREENRELSTEIVGIKKSNDERTARNEEIIGRLTEKTAKYRELEKNILFLQKEIPGIGGIMLDAYNNIDQMSLDQIQMLPKSEKEAYFREKIEVNGLNLYSLIYEDWVFPVSEPGHSYVSSEYGLRTDPFDPKSKINNMHVGIDIVSPYDPSIRAVYDGIVYENGYSTVYGYYALIRHNMKGVDIRTLYAHADVIKVKKGQVVEKGQEIALIGDTGNTRGRHLHFEARGPFLKGQNRAKRINPVKNSTYGRVVY</sequence>
<dbReference type="AlphaFoldDB" id="A0A0F8ZEC2"/>
<dbReference type="Pfam" id="PF01551">
    <property type="entry name" value="Peptidase_M23"/>
    <property type="match status" value="1"/>
</dbReference>
<accession>A0A0F8ZEC2</accession>
<dbReference type="EMBL" id="LAZR01048338">
    <property type="protein sequence ID" value="KKK92162.1"/>
    <property type="molecule type" value="Genomic_DNA"/>
</dbReference>
<gene>
    <name evidence="4" type="ORF">LCGC14_2705690</name>
</gene>
<dbReference type="PANTHER" id="PTHR21666:SF270">
    <property type="entry name" value="MUREIN HYDROLASE ACTIVATOR ENVC"/>
    <property type="match status" value="1"/>
</dbReference>
<evidence type="ECO:0000259" key="3">
    <source>
        <dbReference type="Pfam" id="PF01551"/>
    </source>
</evidence>
<dbReference type="SUPFAM" id="SSF51261">
    <property type="entry name" value="Duplicated hybrid motif"/>
    <property type="match status" value="1"/>
</dbReference>
<comment type="caution">
    <text evidence="4">The sequence shown here is derived from an EMBL/GenBank/DDBJ whole genome shotgun (WGS) entry which is preliminary data.</text>
</comment>
<keyword evidence="2" id="KW-1133">Transmembrane helix</keyword>
<dbReference type="InterPro" id="IPR011055">
    <property type="entry name" value="Dup_hybrid_motif"/>
</dbReference>
<proteinExistence type="predicted"/>
<dbReference type="GO" id="GO:0004222">
    <property type="term" value="F:metalloendopeptidase activity"/>
    <property type="evidence" value="ECO:0007669"/>
    <property type="project" value="TreeGrafter"/>
</dbReference>
<protein>
    <recommendedName>
        <fullName evidence="3">M23ase beta-sheet core domain-containing protein</fullName>
    </recommendedName>
</protein>
<organism evidence="4">
    <name type="scientific">marine sediment metagenome</name>
    <dbReference type="NCBI Taxonomy" id="412755"/>
    <lineage>
        <taxon>unclassified sequences</taxon>
        <taxon>metagenomes</taxon>
        <taxon>ecological metagenomes</taxon>
    </lineage>
</organism>
<evidence type="ECO:0000256" key="2">
    <source>
        <dbReference type="SAM" id="Phobius"/>
    </source>
</evidence>
<feature type="coiled-coil region" evidence="1">
    <location>
        <begin position="108"/>
        <end position="135"/>
    </location>
</feature>
<feature type="transmembrane region" description="Helical" evidence="2">
    <location>
        <begin position="56"/>
        <end position="77"/>
    </location>
</feature>
<name>A0A0F8ZEC2_9ZZZZ</name>
<evidence type="ECO:0000313" key="4">
    <source>
        <dbReference type="EMBL" id="KKK92162.1"/>
    </source>
</evidence>
<dbReference type="Gene3D" id="2.70.70.10">
    <property type="entry name" value="Glucose Permease (Domain IIA)"/>
    <property type="match status" value="1"/>
</dbReference>
<dbReference type="CDD" id="cd12797">
    <property type="entry name" value="M23_peptidase"/>
    <property type="match status" value="1"/>
</dbReference>
<dbReference type="InterPro" id="IPR050570">
    <property type="entry name" value="Cell_wall_metabolism_enzyme"/>
</dbReference>
<dbReference type="InterPro" id="IPR016047">
    <property type="entry name" value="M23ase_b-sheet_dom"/>
</dbReference>
<keyword evidence="2" id="KW-0472">Membrane</keyword>